<reference evidence="1 2" key="1">
    <citation type="submission" date="2017-02" db="EMBL/GenBank/DDBJ databases">
        <authorList>
            <consortium name="Pathogen Informatics"/>
        </authorList>
    </citation>
    <scope>NUCLEOTIDE SEQUENCE [LARGE SCALE GENOMIC DNA]</scope>
    <source>
        <strain evidence="1 2">VRECD0157</strain>
    </source>
</reference>
<proteinExistence type="predicted"/>
<dbReference type="Proteomes" id="UP000189137">
    <property type="component" value="Unassembled WGS sequence"/>
</dbReference>
<gene>
    <name evidence="1" type="ORF">SAMEA3375112_01985</name>
</gene>
<dbReference type="RefSeq" id="WP_074104863.1">
    <property type="nucleotide sequence ID" value="NZ_CAAJVA010000025.1"/>
</dbReference>
<dbReference type="AlphaFoldDB" id="A0A9X8WQI0"/>
<dbReference type="EMBL" id="FUPS01000006">
    <property type="protein sequence ID" value="SJS39901.1"/>
    <property type="molecule type" value="Genomic_DNA"/>
</dbReference>
<evidence type="ECO:0000313" key="1">
    <source>
        <dbReference type="EMBL" id="SJS39901.1"/>
    </source>
</evidence>
<dbReference type="InterPro" id="IPR006490">
    <property type="entry name" value="Maj_tail_phi13"/>
</dbReference>
<sequence>MAIIGLRNYRIVKLLTDTEETLEYDTKITRLTGAKSVKISPKVDSAENYGDDQLLETASAMGAIEVEIEVADLTLEERALILGYQYKDGVLIEDKNFNPPNLAFGFESPKSQNGSRMVWLTKGVCEPFEEEAKTKEDKIEFQSQKIKLKFMPRIHDGRHKITADTDVENAPTDAQFFTTDFLKTGVKPTTPAKANLNK</sequence>
<accession>A0A9X8WQI0</accession>
<evidence type="ECO:0000313" key="2">
    <source>
        <dbReference type="Proteomes" id="UP000189137"/>
    </source>
</evidence>
<dbReference type="NCBIfam" id="TIGR01603">
    <property type="entry name" value="maj_tail_phi13"/>
    <property type="match status" value="1"/>
</dbReference>
<protein>
    <submittedName>
        <fullName evidence="1">Phage major tail protein, phi13 family</fullName>
    </submittedName>
</protein>
<comment type="caution">
    <text evidence="1">The sequence shown here is derived from an EMBL/GenBank/DDBJ whole genome shotgun (WGS) entry which is preliminary data.</text>
</comment>
<organism evidence="1 2">
    <name type="scientific">Clostridioides difficile</name>
    <name type="common">Peptoclostridium difficile</name>
    <dbReference type="NCBI Taxonomy" id="1496"/>
    <lineage>
        <taxon>Bacteria</taxon>
        <taxon>Bacillati</taxon>
        <taxon>Bacillota</taxon>
        <taxon>Clostridia</taxon>
        <taxon>Peptostreptococcales</taxon>
        <taxon>Peptostreptococcaceae</taxon>
        <taxon>Clostridioides</taxon>
    </lineage>
</organism>
<name>A0A9X8WQI0_CLODI</name>